<dbReference type="Proteomes" id="UP000837801">
    <property type="component" value="Unassembled WGS sequence"/>
</dbReference>
<evidence type="ECO:0000259" key="5">
    <source>
        <dbReference type="Pfam" id="PF05057"/>
    </source>
</evidence>
<proteinExistence type="inferred from homology"/>
<keyword evidence="7" id="KW-1185">Reference proteome</keyword>
<dbReference type="InterPro" id="IPR029058">
    <property type="entry name" value="AB_hydrolase_fold"/>
</dbReference>
<keyword evidence="4" id="KW-0812">Transmembrane</keyword>
<feature type="compositionally biased region" description="Acidic residues" evidence="3">
    <location>
        <begin position="411"/>
        <end position="424"/>
    </location>
</feature>
<feature type="region of interest" description="Disordered" evidence="3">
    <location>
        <begin position="390"/>
        <end position="440"/>
    </location>
</feature>
<evidence type="ECO:0000256" key="1">
    <source>
        <dbReference type="ARBA" id="ARBA00007920"/>
    </source>
</evidence>
<dbReference type="PANTHER" id="PTHR12482">
    <property type="entry name" value="LIPASE ROG1-RELATED-RELATED"/>
    <property type="match status" value="1"/>
</dbReference>
<keyword evidence="4" id="KW-1133">Transmembrane helix</keyword>
<dbReference type="AlphaFoldDB" id="A0A9P0QVF2"/>
<evidence type="ECO:0000313" key="7">
    <source>
        <dbReference type="Proteomes" id="UP000837801"/>
    </source>
</evidence>
<reference evidence="6" key="1">
    <citation type="submission" date="2022-03" db="EMBL/GenBank/DDBJ databases">
        <authorList>
            <person name="Legras J.-L."/>
            <person name="Devillers H."/>
            <person name="Grondin C."/>
        </authorList>
    </citation>
    <scope>NUCLEOTIDE SEQUENCE</scope>
    <source>
        <strain evidence="6">CLIB 1423</strain>
    </source>
</reference>
<dbReference type="InterPro" id="IPR044294">
    <property type="entry name" value="Lipase-like"/>
</dbReference>
<feature type="domain" description="DUF676" evidence="5">
    <location>
        <begin position="10"/>
        <end position="210"/>
    </location>
</feature>
<dbReference type="Pfam" id="PF05057">
    <property type="entry name" value="DUF676"/>
    <property type="match status" value="1"/>
</dbReference>
<evidence type="ECO:0000256" key="3">
    <source>
        <dbReference type="SAM" id="MobiDB-lite"/>
    </source>
</evidence>
<keyword evidence="2" id="KW-0443">Lipid metabolism</keyword>
<dbReference type="SUPFAM" id="SSF53474">
    <property type="entry name" value="alpha/beta-Hydrolases"/>
    <property type="match status" value="1"/>
</dbReference>
<comment type="similarity">
    <text evidence="1">Belongs to the putative lipase ROG1 family.</text>
</comment>
<evidence type="ECO:0000256" key="4">
    <source>
        <dbReference type="SAM" id="Phobius"/>
    </source>
</evidence>
<dbReference type="PANTHER" id="PTHR12482:SF24">
    <property type="entry name" value="LIPID DROPLET PHOSPHOLIPASE 1"/>
    <property type="match status" value="1"/>
</dbReference>
<evidence type="ECO:0000313" key="6">
    <source>
        <dbReference type="EMBL" id="CAH2355717.1"/>
    </source>
</evidence>
<dbReference type="Gene3D" id="3.40.50.1820">
    <property type="entry name" value="alpha/beta hydrolase"/>
    <property type="match status" value="1"/>
</dbReference>
<protein>
    <submittedName>
        <fullName evidence="6">Lipid droplet phospholipase 1</fullName>
    </submittedName>
</protein>
<dbReference type="GO" id="GO:0016042">
    <property type="term" value="P:lipid catabolic process"/>
    <property type="evidence" value="ECO:0007669"/>
    <property type="project" value="UniProtKB-KW"/>
</dbReference>
<dbReference type="InterPro" id="IPR007751">
    <property type="entry name" value="DUF676_lipase-like"/>
</dbReference>
<comment type="caution">
    <text evidence="6">The sequence shown here is derived from an EMBL/GenBank/DDBJ whole genome shotgun (WGS) entry which is preliminary data.</text>
</comment>
<name>A0A9P0QVF2_9ASCO</name>
<feature type="transmembrane region" description="Helical" evidence="4">
    <location>
        <begin position="281"/>
        <end position="300"/>
    </location>
</feature>
<organism evidence="6 7">
    <name type="scientific">[Candida] railenensis</name>
    <dbReference type="NCBI Taxonomy" id="45579"/>
    <lineage>
        <taxon>Eukaryota</taxon>
        <taxon>Fungi</taxon>
        <taxon>Dikarya</taxon>
        <taxon>Ascomycota</taxon>
        <taxon>Saccharomycotina</taxon>
        <taxon>Pichiomycetes</taxon>
        <taxon>Debaryomycetaceae</taxon>
        <taxon>Kurtzmaniella</taxon>
    </lineage>
</organism>
<feature type="compositionally biased region" description="Basic and acidic residues" evidence="3">
    <location>
        <begin position="390"/>
        <end position="410"/>
    </location>
</feature>
<accession>A0A9P0QVF2</accession>
<keyword evidence="2" id="KW-0442">Lipid degradation</keyword>
<dbReference type="OrthoDB" id="273452at2759"/>
<dbReference type="GO" id="GO:0005811">
    <property type="term" value="C:lipid droplet"/>
    <property type="evidence" value="ECO:0007669"/>
    <property type="project" value="TreeGrafter"/>
</dbReference>
<keyword evidence="4" id="KW-0472">Membrane</keyword>
<dbReference type="GO" id="GO:0004622">
    <property type="term" value="F:phosphatidylcholine lysophospholipase activity"/>
    <property type="evidence" value="ECO:0007669"/>
    <property type="project" value="TreeGrafter"/>
</dbReference>
<dbReference type="GO" id="GO:0047372">
    <property type="term" value="F:monoacylglycerol lipase activity"/>
    <property type="evidence" value="ECO:0007669"/>
    <property type="project" value="TreeGrafter"/>
</dbReference>
<evidence type="ECO:0000256" key="2">
    <source>
        <dbReference type="ARBA" id="ARBA00022963"/>
    </source>
</evidence>
<sequence length="558" mass="63789">MVAKSAPGRDTHLFVLVHGLWGGPNHMLTIEKSIHEVIGHQSGGSDERIATIRPSSFRFWKTYDGLRLNAERVISDVLYEIELIRQKQNSKVTKISFVGYSLGGLISRYAIGMLNDIGFFDEVKPVFFTTFATPHVGIHFFNGTIFDKISNRVGHYLFGKTGKQMFIEDDDKILVKMVEPDGTWFKGLAKFEKHVLLANIKNDRTVAFFTSYLSEYSPFEEWDKVKIKYLKSLPTVKIGKIEVRPKFVDFERSHVLEATGNEFENIQEETSWLRRNKVIRFTLIFVVTLLILPIWIPFVLCSTAFASAYSAVKVLVVKHPEVKSHWERVYNSVYGELGPIDVEDAKIGQKNRDQRRKLRHAESFKGDTSDFTESAMTNFIYAEERLTGRSPKIVEQDEGGHSGETTKFDHDDIEEEDENEDEDRVEGHEVEDSSPETKSFLGSITSSVKEKIIDVNIEANDEIIGNHLEKLHGKDLSKFPLFTPQTKLKMDENRKYIIKSLNTLDWIKVPVYIDAWNAHDGIVARRGPRTNPKGTATILLWASILRRHLMETTNGELS</sequence>
<gene>
    <name evidence="6" type="ORF">CLIB1423_32S00430</name>
</gene>
<dbReference type="EMBL" id="CAKXYY010000032">
    <property type="protein sequence ID" value="CAH2355717.1"/>
    <property type="molecule type" value="Genomic_DNA"/>
</dbReference>